<protein>
    <submittedName>
        <fullName evidence="2">Sigma-E factor negative regulatory protein</fullName>
    </submittedName>
</protein>
<gene>
    <name evidence="2" type="ORF">QB898_12260</name>
</gene>
<dbReference type="CDD" id="cd16328">
    <property type="entry name" value="RseA_N"/>
    <property type="match status" value="1"/>
</dbReference>
<sequence>MTDAPMTDPRQTLCDLMDGRLQGEPLHQAISQACASDSRGDAARADWHAWHVAGDVLRSADLAACRHGAAFTACVMQRIGQEAQPPIAATALPPAQPAANDRRWKLAAGLASFAAAAAIGWNFWSLSGSAAGPQLAQTAPATQVAAQAAAPVEAAAPAAYAVGTPQGAMLRDSRLDEFLAAHRQAAGASALGQTQGFLRNATFVDGSAAGR</sequence>
<dbReference type="InterPro" id="IPR005572">
    <property type="entry name" value="Anti-sigma_E_RseA_N"/>
</dbReference>
<evidence type="ECO:0000313" key="2">
    <source>
        <dbReference type="EMBL" id="MDG9700471.1"/>
    </source>
</evidence>
<dbReference type="InterPro" id="IPR036147">
    <property type="entry name" value="Anti-sigma_E_RseA_N_sf"/>
</dbReference>
<reference evidence="2 3" key="1">
    <citation type="submission" date="2023-04" db="EMBL/GenBank/DDBJ databases">
        <title>Ottowia paracancer sp. nov., isolated from human stomach.</title>
        <authorList>
            <person name="Song Y."/>
        </authorList>
    </citation>
    <scope>NUCLEOTIDE SEQUENCE [LARGE SCALE GENOMIC DNA]</scope>
    <source>
        <strain evidence="2 3">10c7w1</strain>
    </source>
</reference>
<accession>A0AAW6RP83</accession>
<name>A0AAW6RP83_9BURK</name>
<feature type="domain" description="Anti sigma-E protein RseA N-terminal" evidence="1">
    <location>
        <begin position="12"/>
        <end position="101"/>
    </location>
</feature>
<evidence type="ECO:0000259" key="1">
    <source>
        <dbReference type="Pfam" id="PF03872"/>
    </source>
</evidence>
<evidence type="ECO:0000313" key="3">
    <source>
        <dbReference type="Proteomes" id="UP001237156"/>
    </source>
</evidence>
<dbReference type="Gene3D" id="1.10.10.880">
    <property type="entry name" value="Anti sigma-E protein RseA, N-terminal domain"/>
    <property type="match status" value="1"/>
</dbReference>
<dbReference type="GO" id="GO:0016989">
    <property type="term" value="F:sigma factor antagonist activity"/>
    <property type="evidence" value="ECO:0007669"/>
    <property type="project" value="InterPro"/>
</dbReference>
<dbReference type="Proteomes" id="UP001237156">
    <property type="component" value="Unassembled WGS sequence"/>
</dbReference>
<keyword evidence="3" id="KW-1185">Reference proteome</keyword>
<dbReference type="RefSeq" id="WP_279525179.1">
    <property type="nucleotide sequence ID" value="NZ_JARVII010000037.1"/>
</dbReference>
<dbReference type="AlphaFoldDB" id="A0AAW6RP83"/>
<organism evidence="2 3">
    <name type="scientific">Ottowia cancrivicina</name>
    <dbReference type="NCBI Taxonomy" id="3040346"/>
    <lineage>
        <taxon>Bacteria</taxon>
        <taxon>Pseudomonadati</taxon>
        <taxon>Pseudomonadota</taxon>
        <taxon>Betaproteobacteria</taxon>
        <taxon>Burkholderiales</taxon>
        <taxon>Comamonadaceae</taxon>
        <taxon>Ottowia</taxon>
    </lineage>
</organism>
<proteinExistence type="predicted"/>
<dbReference type="Pfam" id="PF03872">
    <property type="entry name" value="RseA_N"/>
    <property type="match status" value="1"/>
</dbReference>
<dbReference type="SUPFAM" id="SSF89069">
    <property type="entry name" value="N-terminal, cytoplasmic domain of anti-sigmaE factor RseA"/>
    <property type="match status" value="1"/>
</dbReference>
<dbReference type="EMBL" id="JARVII010000037">
    <property type="protein sequence ID" value="MDG9700471.1"/>
    <property type="molecule type" value="Genomic_DNA"/>
</dbReference>
<comment type="caution">
    <text evidence="2">The sequence shown here is derived from an EMBL/GenBank/DDBJ whole genome shotgun (WGS) entry which is preliminary data.</text>
</comment>